<organism evidence="1 2">
    <name type="scientific">Trichinella pseudospiralis</name>
    <name type="common">Parasitic roundworm</name>
    <dbReference type="NCBI Taxonomy" id="6337"/>
    <lineage>
        <taxon>Eukaryota</taxon>
        <taxon>Metazoa</taxon>
        <taxon>Ecdysozoa</taxon>
        <taxon>Nematoda</taxon>
        <taxon>Enoplea</taxon>
        <taxon>Dorylaimia</taxon>
        <taxon>Trichinellida</taxon>
        <taxon>Trichinellidae</taxon>
        <taxon>Trichinella</taxon>
    </lineage>
</organism>
<proteinExistence type="predicted"/>
<dbReference type="EMBL" id="JYDT01002052">
    <property type="protein sequence ID" value="KRY63734.1"/>
    <property type="molecule type" value="Genomic_DNA"/>
</dbReference>
<reference evidence="1 2" key="1">
    <citation type="submission" date="2015-01" db="EMBL/GenBank/DDBJ databases">
        <title>Evolution of Trichinella species and genotypes.</title>
        <authorList>
            <person name="Korhonen P.K."/>
            <person name="Edoardo P."/>
            <person name="Giuseppe L.R."/>
            <person name="Gasser R.B."/>
        </authorList>
    </citation>
    <scope>NUCLEOTIDE SEQUENCE [LARGE SCALE GENOMIC DNA]</scope>
    <source>
        <strain evidence="1">ISS470</strain>
    </source>
</reference>
<evidence type="ECO:0000313" key="2">
    <source>
        <dbReference type="Proteomes" id="UP000054995"/>
    </source>
</evidence>
<gene>
    <name evidence="1" type="ORF">T4D_3778</name>
</gene>
<dbReference type="Proteomes" id="UP000054995">
    <property type="component" value="Unassembled WGS sequence"/>
</dbReference>
<evidence type="ECO:0000313" key="1">
    <source>
        <dbReference type="EMBL" id="KRY63734.1"/>
    </source>
</evidence>
<dbReference type="AlphaFoldDB" id="A0A0V1DR33"/>
<keyword evidence="2" id="KW-1185">Reference proteome</keyword>
<sequence>MRSLNYPHGFRSIDTHFIQLACFAKIGEKFFFGIRAFFE</sequence>
<accession>A0A0V1DR33</accession>
<name>A0A0V1DR33_TRIPS</name>
<comment type="caution">
    <text evidence="1">The sequence shown here is derived from an EMBL/GenBank/DDBJ whole genome shotgun (WGS) entry which is preliminary data.</text>
</comment>
<protein>
    <submittedName>
        <fullName evidence="1">Uncharacterized protein</fullName>
    </submittedName>
</protein>